<evidence type="ECO:0000313" key="1">
    <source>
        <dbReference type="EMBL" id="MEQ2554488.1"/>
    </source>
</evidence>
<organism evidence="1 2">
    <name type="scientific">Lachnospira intestinalis</name>
    <dbReference type="NCBI Taxonomy" id="3133158"/>
    <lineage>
        <taxon>Bacteria</taxon>
        <taxon>Bacillati</taxon>
        <taxon>Bacillota</taxon>
        <taxon>Clostridia</taxon>
        <taxon>Lachnospirales</taxon>
        <taxon>Lachnospiraceae</taxon>
        <taxon>Lachnospira</taxon>
    </lineage>
</organism>
<name>A0ABV1H471_9FIRM</name>
<dbReference type="EMBL" id="JBBMFS010000003">
    <property type="protein sequence ID" value="MEQ2554488.1"/>
    <property type="molecule type" value="Genomic_DNA"/>
</dbReference>
<dbReference type="Proteomes" id="UP001546774">
    <property type="component" value="Unassembled WGS sequence"/>
</dbReference>
<comment type="caution">
    <text evidence="1">The sequence shown here is derived from an EMBL/GenBank/DDBJ whole genome shotgun (WGS) entry which is preliminary data.</text>
</comment>
<evidence type="ECO:0008006" key="3">
    <source>
        <dbReference type="Google" id="ProtNLM"/>
    </source>
</evidence>
<sequence>MKWYLPLYDGRKKYEHRKRFCEEPVRAFIYLGKPIQAIVAEIGLGERENICDWQEKYIDDEIVIQRINDFKKRNNYGMKVLWFKEIVPIELADIQEIFLDFRVPRSYIVLENKKELLKWLDSVKRYTSHSYCNLDKDFTKEIICTY</sequence>
<reference evidence="1" key="1">
    <citation type="submission" date="2024-03" db="EMBL/GenBank/DDBJ databases">
        <title>Human intestinal bacterial collection.</title>
        <authorList>
            <person name="Pauvert C."/>
            <person name="Hitch T.C.A."/>
            <person name="Clavel T."/>
        </authorList>
    </citation>
    <scope>NUCLEOTIDE SEQUENCE [LARGE SCALE GENOMIC DNA]</scope>
    <source>
        <strain evidence="1">CLA-AA-H89B</strain>
    </source>
</reference>
<accession>A0ABV1H471</accession>
<protein>
    <recommendedName>
        <fullName evidence="3">ASCH domain-containing protein</fullName>
    </recommendedName>
</protein>
<gene>
    <name evidence="1" type="ORF">WMO37_05565</name>
</gene>
<proteinExistence type="predicted"/>
<evidence type="ECO:0000313" key="2">
    <source>
        <dbReference type="Proteomes" id="UP001546774"/>
    </source>
</evidence>
<keyword evidence="2" id="KW-1185">Reference proteome</keyword>